<sequence length="326" mass="35748">MGSDHSAMAAAGRVGHLLAGELIQPVDPAVTDFVARLVGDAPVLGVLFYGSSLRQADPDGILDFYVVVARQADWPRGRVAKVANALLPPNVEYHEATAGGRFLRAKVAIVTLAQFRALTGRGTLDTTIWARFCQPARLVWVRDADAADAILGCLIRAVAVASWWAACLGPVQGTAELYWDGLFARTYGAELRVETAARARSLLDGRVARYRALLEAAWQASGLSFTQTGDQFRPALPAAVRARAWRRWARRSRLGRPLHVARLAKAAFTFAGGAGYIVWKIRRHSGVELRLTPFAERHPLLCLPRLLWSLHRAGLFRRTEQRDGSP</sequence>
<dbReference type="RefSeq" id="WP_176639330.1">
    <property type="nucleotide sequence ID" value="NZ_JABXXP010000050.1"/>
</dbReference>
<reference evidence="1 2" key="1">
    <citation type="submission" date="2020-06" db="EMBL/GenBank/DDBJ databases">
        <title>Description of novel acetic acid bacteria.</title>
        <authorList>
            <person name="Sombolestani A."/>
        </authorList>
    </citation>
    <scope>NUCLEOTIDE SEQUENCE [LARGE SCALE GENOMIC DNA]</scope>
    <source>
        <strain evidence="1 2">LMG 31431</strain>
    </source>
</reference>
<name>A0A7Y7IUU4_9PROT</name>
<gene>
    <name evidence="1" type="ORF">HUK84_05245</name>
</gene>
<dbReference type="EMBL" id="JABXXP010000050">
    <property type="protein sequence ID" value="NVN10557.1"/>
    <property type="molecule type" value="Genomic_DNA"/>
</dbReference>
<dbReference type="AlphaFoldDB" id="A0A7Y7IUU4"/>
<proteinExistence type="predicted"/>
<organism evidence="1 2">
    <name type="scientific">Nguyenibacter vanlangensis</name>
    <dbReference type="NCBI Taxonomy" id="1216886"/>
    <lineage>
        <taxon>Bacteria</taxon>
        <taxon>Pseudomonadati</taxon>
        <taxon>Pseudomonadota</taxon>
        <taxon>Alphaproteobacteria</taxon>
        <taxon>Acetobacterales</taxon>
        <taxon>Acetobacteraceae</taxon>
        <taxon>Nguyenibacter</taxon>
    </lineage>
</organism>
<comment type="caution">
    <text evidence="1">The sequence shown here is derived from an EMBL/GenBank/DDBJ whole genome shotgun (WGS) entry which is preliminary data.</text>
</comment>
<evidence type="ECO:0000313" key="2">
    <source>
        <dbReference type="Proteomes" id="UP000534870"/>
    </source>
</evidence>
<protein>
    <recommendedName>
        <fullName evidence="3">Phosphatidate cytidylyltransferase</fullName>
    </recommendedName>
</protein>
<dbReference type="Proteomes" id="UP000534870">
    <property type="component" value="Unassembled WGS sequence"/>
</dbReference>
<evidence type="ECO:0000313" key="1">
    <source>
        <dbReference type="EMBL" id="NVN10557.1"/>
    </source>
</evidence>
<accession>A0A7Y7IUU4</accession>
<evidence type="ECO:0008006" key="3">
    <source>
        <dbReference type="Google" id="ProtNLM"/>
    </source>
</evidence>